<organism evidence="3 4">
    <name type="scientific">Stegastes partitus</name>
    <name type="common">bicolor damselfish</name>
    <dbReference type="NCBI Taxonomy" id="144197"/>
    <lineage>
        <taxon>Eukaryota</taxon>
        <taxon>Metazoa</taxon>
        <taxon>Chordata</taxon>
        <taxon>Craniata</taxon>
        <taxon>Vertebrata</taxon>
        <taxon>Euteleostomi</taxon>
        <taxon>Actinopterygii</taxon>
        <taxon>Neopterygii</taxon>
        <taxon>Teleostei</taxon>
        <taxon>Neoteleostei</taxon>
        <taxon>Acanthomorphata</taxon>
        <taxon>Ovalentaria</taxon>
        <taxon>Pomacentridae</taxon>
        <taxon>Stegastes</taxon>
    </lineage>
</organism>
<accession>A0A9Y4KA41</accession>
<dbReference type="PANTHER" id="PTHR43841">
    <property type="entry name" value="3-HYDROXYACYL-THIOESTER DEHYDRATASE HTDX-RELATED"/>
    <property type="match status" value="1"/>
</dbReference>
<name>A0A9Y4KA41_9TELE</name>
<reference evidence="4" key="1">
    <citation type="submission" date="2025-08" db="UniProtKB">
        <authorList>
            <consortium name="RefSeq"/>
        </authorList>
    </citation>
    <scope>IDENTIFICATION</scope>
</reference>
<keyword evidence="2" id="KW-0472">Membrane</keyword>
<dbReference type="PANTHER" id="PTHR43841:SF3">
    <property type="entry name" value="(3R)-HYDROXYACYL-ACP DEHYDRATASE SUBUNIT HADB"/>
    <property type="match status" value="1"/>
</dbReference>
<proteinExistence type="predicted"/>
<feature type="region of interest" description="Disordered" evidence="1">
    <location>
        <begin position="206"/>
        <end position="228"/>
    </location>
</feature>
<keyword evidence="3" id="KW-1185">Reference proteome</keyword>
<evidence type="ECO:0000256" key="2">
    <source>
        <dbReference type="SAM" id="Phobius"/>
    </source>
</evidence>
<dbReference type="AlphaFoldDB" id="A0A9Y4KA41"/>
<keyword evidence="2" id="KW-0812">Transmembrane</keyword>
<evidence type="ECO:0000313" key="4">
    <source>
        <dbReference type="RefSeq" id="XP_008285276.1"/>
    </source>
</evidence>
<dbReference type="GeneID" id="103361061"/>
<evidence type="ECO:0000256" key="1">
    <source>
        <dbReference type="SAM" id="MobiDB-lite"/>
    </source>
</evidence>
<protein>
    <submittedName>
        <fullName evidence="4">Uncharacterized protein LOC103361061 isoform X1</fullName>
    </submittedName>
</protein>
<sequence length="357" mass="40494">MGNTHSFVVASLSVCSVYLVYVHIYCAHRLLKTNVLNSDKLPSIVYLYLRYCSRVISRRSGHLNRTAAPRCDPVYTILSCRFENLLLRRFCSAAGYGWDYPDTEYRDVPLCFPEFLCGKLLLMLLTDENFCLNPAGLVRVRQTLKTFEPIDELKKGPFKLQAQVLSYQQTDAGVEVDVCLSATSRSGCPVWENVLTLLSKNRLPKASTHLPKNENKSEQRFGQPEDPENVKQVELRVPRTVELQCPRSFSDYFPHRLLSLPGRFFSDRSQTSPSLWMLSVCLAEIEKHKGVEVITAPVHISVQFIEPLLVPGKVTIRFWEAAKDAAQSSARSVTFHMEQQGRSISHMVGLISRFTST</sequence>
<gene>
    <name evidence="4" type="primary">LOC103361061</name>
</gene>
<keyword evidence="2" id="KW-1133">Transmembrane helix</keyword>
<feature type="transmembrane region" description="Helical" evidence="2">
    <location>
        <begin position="6"/>
        <end position="26"/>
    </location>
</feature>
<dbReference type="RefSeq" id="XP_008285276.1">
    <property type="nucleotide sequence ID" value="XM_008287054.1"/>
</dbReference>
<dbReference type="Proteomes" id="UP000694891">
    <property type="component" value="Unplaced"/>
</dbReference>
<dbReference type="Gene3D" id="3.10.129.10">
    <property type="entry name" value="Hotdog Thioesterase"/>
    <property type="match status" value="1"/>
</dbReference>
<evidence type="ECO:0000313" key="3">
    <source>
        <dbReference type="Proteomes" id="UP000694891"/>
    </source>
</evidence>